<keyword evidence="6 7" id="KW-0460">Magnesium</keyword>
<dbReference type="EC" id="6.2.1.5" evidence="7"/>
<comment type="subunit">
    <text evidence="7">Heterotetramer of two alpha and two beta subunits.</text>
</comment>
<feature type="binding site" evidence="7">
    <location>
        <position position="50"/>
    </location>
    <ligand>
        <name>ATP</name>
        <dbReference type="ChEBI" id="CHEBI:30616"/>
    </ligand>
</feature>
<name>A0A068DP46_9FLAO</name>
<dbReference type="Gene3D" id="3.40.50.261">
    <property type="entry name" value="Succinyl-CoA synthetase domains"/>
    <property type="match status" value="1"/>
</dbReference>
<feature type="binding site" evidence="7">
    <location>
        <position position="222"/>
    </location>
    <ligand>
        <name>Mg(2+)</name>
        <dbReference type="ChEBI" id="CHEBI:18420"/>
    </ligand>
</feature>
<proteinExistence type="inferred from homology"/>
<comment type="catalytic activity">
    <reaction evidence="7">
        <text>succinate + ATP + CoA = succinyl-CoA + ADP + phosphate</text>
        <dbReference type="Rhea" id="RHEA:17661"/>
        <dbReference type="ChEBI" id="CHEBI:30031"/>
        <dbReference type="ChEBI" id="CHEBI:30616"/>
        <dbReference type="ChEBI" id="CHEBI:43474"/>
        <dbReference type="ChEBI" id="CHEBI:57287"/>
        <dbReference type="ChEBI" id="CHEBI:57292"/>
        <dbReference type="ChEBI" id="CHEBI:456216"/>
        <dbReference type="EC" id="6.2.1.5"/>
    </reaction>
</comment>
<comment type="similarity">
    <text evidence="1 7">Belongs to the succinate/malate CoA ligase beta subunit family.</text>
</comment>
<evidence type="ECO:0000256" key="2">
    <source>
        <dbReference type="ARBA" id="ARBA00022532"/>
    </source>
</evidence>
<dbReference type="GO" id="GO:0005829">
    <property type="term" value="C:cytosol"/>
    <property type="evidence" value="ECO:0007669"/>
    <property type="project" value="TreeGrafter"/>
</dbReference>
<keyword evidence="4 7" id="KW-0479">Metal-binding</keyword>
<dbReference type="PANTHER" id="PTHR11815">
    <property type="entry name" value="SUCCINYL-COA SYNTHETASE BETA CHAIN"/>
    <property type="match status" value="1"/>
</dbReference>
<feature type="binding site" evidence="7">
    <location>
        <position position="116"/>
    </location>
    <ligand>
        <name>ATP</name>
        <dbReference type="ChEBI" id="CHEBI:30616"/>
    </ligand>
</feature>
<evidence type="ECO:0000256" key="4">
    <source>
        <dbReference type="ARBA" id="ARBA00022723"/>
    </source>
</evidence>
<dbReference type="InterPro" id="IPR005811">
    <property type="entry name" value="SUCC_ACL_C"/>
</dbReference>
<keyword evidence="7" id="KW-0067">ATP-binding</keyword>
<dbReference type="InterPro" id="IPR013815">
    <property type="entry name" value="ATP_grasp_subdomain_1"/>
</dbReference>
<dbReference type="AlphaFoldDB" id="A0A068DP46"/>
<dbReference type="Pfam" id="PF00549">
    <property type="entry name" value="Ligase_CoA"/>
    <property type="match status" value="1"/>
</dbReference>
<dbReference type="Proteomes" id="UP000027148">
    <property type="component" value="Chromosome"/>
</dbReference>
<dbReference type="HAMAP" id="MF_00558">
    <property type="entry name" value="Succ_CoA_beta"/>
    <property type="match status" value="1"/>
</dbReference>
<dbReference type="GO" id="GO:0004775">
    <property type="term" value="F:succinate-CoA ligase (ADP-forming) activity"/>
    <property type="evidence" value="ECO:0007669"/>
    <property type="project" value="UniProtKB-UniRule"/>
</dbReference>
<dbReference type="Pfam" id="PF08442">
    <property type="entry name" value="ATP-grasp_2"/>
    <property type="match status" value="1"/>
</dbReference>
<keyword evidence="3 7" id="KW-0436">Ligase</keyword>
<dbReference type="UniPathway" id="UPA00223">
    <property type="reaction ID" value="UER00999"/>
</dbReference>
<dbReference type="FunFam" id="3.40.50.261:FF:000001">
    <property type="entry name" value="Succinate--CoA ligase [ADP-forming] subunit beta"/>
    <property type="match status" value="1"/>
</dbReference>
<dbReference type="GO" id="GO:0042709">
    <property type="term" value="C:succinate-CoA ligase complex"/>
    <property type="evidence" value="ECO:0007669"/>
    <property type="project" value="TreeGrafter"/>
</dbReference>
<feature type="binding site" evidence="7">
    <location>
        <position position="106"/>
    </location>
    <ligand>
        <name>ATP</name>
        <dbReference type="ChEBI" id="CHEBI:30616"/>
    </ligand>
</feature>
<sequence>MNLHEYQGKNILHSFGIKVPLGKVARTPYEAITMAKKITKTTGSNIWIVKAQIHAGGRGKGGGIKMAKSLKEVYEISSKIIGMRLITPQTPKEGKLVHRVMIGQDVYYKGKSEIKEYYISILIDRNKEKNIIMYSQEGGVDIEQIAKESQEQILIEEIDPYFGIFDFQAKKIAFNMKLPTQVFKEFIIFIKTLYKAYVASDASMIEINPLLKTSDNKIIAVDTKVVIDDNALYRHPDYAALRDIDEEDPYEVEAAKAGLNFVKLDSNVGCIVNGAGLAMATMDLIKLSGVSPANFLDVGGTVDAHRVEKAVCILLKDKTISAIFINIFGGIVRCDTIAQGIIAANQIIEGGIHVPLIVRLQGTNAKEAKKMIDQSRLCVHYVVTLKEAAAKIKEILI</sequence>
<evidence type="ECO:0000259" key="8">
    <source>
        <dbReference type="Pfam" id="PF00549"/>
    </source>
</evidence>
<dbReference type="FunFam" id="3.30.470.20:FF:000002">
    <property type="entry name" value="Succinate--CoA ligase [ADP-forming] subunit beta"/>
    <property type="match status" value="1"/>
</dbReference>
<evidence type="ECO:0000313" key="11">
    <source>
        <dbReference type="Proteomes" id="UP000027148"/>
    </source>
</evidence>
<comment type="caution">
    <text evidence="7">Lacks conserved residue(s) required for the propagation of feature annotation.</text>
</comment>
<comment type="function">
    <text evidence="7">Succinyl-CoA synthetase functions in the citric acid cycle (TCA), coupling the hydrolysis of succinyl-CoA to the synthesis of either ATP or GTP and thus represents the only step of substrate-level phosphorylation in the TCA. The beta subunit provides nucleotide specificity of the enzyme and binds the substrate succinate, while the binding sites for coenzyme A and phosphate are found in the alpha subunit.</text>
</comment>
<comment type="pathway">
    <text evidence="7">Carbohydrate metabolism; tricarboxylic acid cycle; succinate from succinyl-CoA (ligase route): step 1/1.</text>
</comment>
<feature type="domain" description="ATP-citrate synthase/succinyl-CoA ligase C-terminal" evidence="8">
    <location>
        <begin position="271"/>
        <end position="391"/>
    </location>
</feature>
<feature type="binding site" evidence="7">
    <location>
        <begin position="330"/>
        <end position="332"/>
    </location>
    <ligand>
        <name>substrate</name>
        <note>ligand shared with subunit alpha</note>
    </ligand>
</feature>
<evidence type="ECO:0000256" key="3">
    <source>
        <dbReference type="ARBA" id="ARBA00022598"/>
    </source>
</evidence>
<protein>
    <recommendedName>
        <fullName evidence="7">Succinate--CoA ligase [ADP-forming] subunit beta</fullName>
        <ecNumber evidence="7">6.2.1.5</ecNumber>
    </recommendedName>
    <alternativeName>
        <fullName evidence="7">Succinyl-CoA synthetase subunit beta</fullName>
        <shortName evidence="7">SCS-beta</shortName>
    </alternativeName>
</protein>
<dbReference type="HOGENOM" id="CLU_037430_0_2_10"/>
<dbReference type="PIRSF" id="PIRSF001554">
    <property type="entry name" value="SucCS_beta"/>
    <property type="match status" value="1"/>
</dbReference>
<comment type="catalytic activity">
    <reaction evidence="7">
        <text>GTP + succinate + CoA = succinyl-CoA + GDP + phosphate</text>
        <dbReference type="Rhea" id="RHEA:22120"/>
        <dbReference type="ChEBI" id="CHEBI:30031"/>
        <dbReference type="ChEBI" id="CHEBI:37565"/>
        <dbReference type="ChEBI" id="CHEBI:43474"/>
        <dbReference type="ChEBI" id="CHEBI:57287"/>
        <dbReference type="ChEBI" id="CHEBI:57292"/>
        <dbReference type="ChEBI" id="CHEBI:58189"/>
    </reaction>
</comment>
<keyword evidence="11" id="KW-1185">Reference proteome</keyword>
<dbReference type="STRING" id="1415657.FNIIJ_270"/>
<dbReference type="KEGG" id="elv:FNIIJ_270"/>
<dbReference type="GO" id="GO:0006099">
    <property type="term" value="P:tricarboxylic acid cycle"/>
    <property type="evidence" value="ECO:0007669"/>
    <property type="project" value="UniProtKB-UniRule"/>
</dbReference>
<evidence type="ECO:0000256" key="1">
    <source>
        <dbReference type="ARBA" id="ARBA00009182"/>
    </source>
</evidence>
<dbReference type="SUPFAM" id="SSF56059">
    <property type="entry name" value="Glutathione synthetase ATP-binding domain-like"/>
    <property type="match status" value="1"/>
</dbReference>
<dbReference type="RefSeq" id="WP_038436256.1">
    <property type="nucleotide sequence ID" value="NZ_CP006873.1"/>
</dbReference>
<evidence type="ECO:0000259" key="9">
    <source>
        <dbReference type="Pfam" id="PF08442"/>
    </source>
</evidence>
<dbReference type="SUPFAM" id="SSF52210">
    <property type="entry name" value="Succinyl-CoA synthetase domains"/>
    <property type="match status" value="1"/>
</dbReference>
<dbReference type="NCBIfam" id="TIGR01016">
    <property type="entry name" value="sucCoAbeta"/>
    <property type="match status" value="1"/>
</dbReference>
<dbReference type="EMBL" id="CP006873">
    <property type="protein sequence ID" value="AID37520.1"/>
    <property type="molecule type" value="Genomic_DNA"/>
</dbReference>
<dbReference type="InterPro" id="IPR013650">
    <property type="entry name" value="ATP-grasp_succ-CoA_synth-type"/>
</dbReference>
<dbReference type="InterPro" id="IPR005809">
    <property type="entry name" value="Succ_CoA_ligase-like_bsu"/>
</dbReference>
<accession>A0A068DP46</accession>
<dbReference type="Gene3D" id="3.30.1490.20">
    <property type="entry name" value="ATP-grasp fold, A domain"/>
    <property type="match status" value="1"/>
</dbReference>
<dbReference type="GO" id="GO:0004776">
    <property type="term" value="F:succinate-CoA ligase (GDP-forming) activity"/>
    <property type="evidence" value="ECO:0007669"/>
    <property type="project" value="RHEA"/>
</dbReference>
<dbReference type="NCBIfam" id="NF001913">
    <property type="entry name" value="PRK00696.1"/>
    <property type="match status" value="1"/>
</dbReference>
<comment type="cofactor">
    <cofactor evidence="7">
        <name>Mg(2+)</name>
        <dbReference type="ChEBI" id="CHEBI:18420"/>
    </cofactor>
    <text evidence="7">Binds 1 Mg(2+) ion per subunit.</text>
</comment>
<dbReference type="GO" id="GO:0005524">
    <property type="term" value="F:ATP binding"/>
    <property type="evidence" value="ECO:0007669"/>
    <property type="project" value="UniProtKB-UniRule"/>
</dbReference>
<organism evidence="10 11">
    <name type="scientific">Candidatus Walczuchella monophlebidarum</name>
    <dbReference type="NCBI Taxonomy" id="1415657"/>
    <lineage>
        <taxon>Bacteria</taxon>
        <taxon>Pseudomonadati</taxon>
        <taxon>Bacteroidota</taxon>
        <taxon>Flavobacteriia</taxon>
        <taxon>Flavobacteriales</taxon>
        <taxon>Candidatus Walczuchella</taxon>
    </lineage>
</organism>
<evidence type="ECO:0000256" key="6">
    <source>
        <dbReference type="ARBA" id="ARBA00022842"/>
    </source>
</evidence>
<dbReference type="OrthoDB" id="9802602at2"/>
<dbReference type="GO" id="GO:0000287">
    <property type="term" value="F:magnesium ion binding"/>
    <property type="evidence" value="ECO:0007669"/>
    <property type="project" value="UniProtKB-UniRule"/>
</dbReference>
<keyword evidence="2 7" id="KW-0816">Tricarboxylic acid cycle</keyword>
<evidence type="ECO:0000256" key="7">
    <source>
        <dbReference type="HAMAP-Rule" id="MF_00558"/>
    </source>
</evidence>
<dbReference type="InterPro" id="IPR016102">
    <property type="entry name" value="Succinyl-CoA_synth-like"/>
</dbReference>
<dbReference type="GO" id="GO:0006104">
    <property type="term" value="P:succinyl-CoA metabolic process"/>
    <property type="evidence" value="ECO:0007669"/>
    <property type="project" value="TreeGrafter"/>
</dbReference>
<reference evidence="10 11" key="1">
    <citation type="journal article" date="2014" name="Genome Biol. Evol.">
        <title>Genome sequence of "Candidatus Walczuchella monophlebidarum" the flavobacterial endosymbiont of Llaveia axin axin (Hemiptera: Coccoidea: Monophlebidae).</title>
        <authorList>
            <person name="Rosas-Perez T."/>
            <person name="Rosenblueth M."/>
            <person name="Rincon-Rosales R."/>
            <person name="Mora J."/>
            <person name="Martinez-Romero E."/>
        </authorList>
    </citation>
    <scope>NUCLEOTIDE SEQUENCE [LARGE SCALE GENOMIC DNA]</scope>
    <source>
        <strain evidence="10">FNIIJ</strain>
    </source>
</reference>
<dbReference type="Gene3D" id="3.30.470.20">
    <property type="entry name" value="ATP-grasp fold, B domain"/>
    <property type="match status" value="1"/>
</dbReference>
<feature type="binding site" evidence="7">
    <location>
        <position position="273"/>
    </location>
    <ligand>
        <name>substrate</name>
        <note>ligand shared with subunit alpha</note>
    </ligand>
</feature>
<dbReference type="PANTHER" id="PTHR11815:SF10">
    <property type="entry name" value="SUCCINATE--COA LIGASE [GDP-FORMING] SUBUNIT BETA, MITOCHONDRIAL"/>
    <property type="match status" value="1"/>
</dbReference>
<keyword evidence="5 7" id="KW-0547">Nucleotide-binding</keyword>
<dbReference type="FunFam" id="3.30.1490.20:FF:000002">
    <property type="entry name" value="Succinate--CoA ligase [ADP-forming] subunit beta"/>
    <property type="match status" value="1"/>
</dbReference>
<gene>
    <name evidence="7 10" type="primary">sucC</name>
    <name evidence="10" type="ORF">FNIIJ_270</name>
</gene>
<evidence type="ECO:0000313" key="10">
    <source>
        <dbReference type="EMBL" id="AID37520.1"/>
    </source>
</evidence>
<feature type="domain" description="ATP-grasp fold succinyl-CoA synthetase-type" evidence="9">
    <location>
        <begin position="2"/>
        <end position="211"/>
    </location>
</feature>
<feature type="binding site" evidence="7">
    <location>
        <position position="208"/>
    </location>
    <ligand>
        <name>Mg(2+)</name>
        <dbReference type="ChEBI" id="CHEBI:18420"/>
    </ligand>
</feature>
<evidence type="ECO:0000256" key="5">
    <source>
        <dbReference type="ARBA" id="ARBA00022741"/>
    </source>
</evidence>
<feature type="binding site" evidence="7">
    <location>
        <begin position="57"/>
        <end position="59"/>
    </location>
    <ligand>
        <name>ATP</name>
        <dbReference type="ChEBI" id="CHEBI:30616"/>
    </ligand>
</feature>